<evidence type="ECO:0000313" key="2">
    <source>
        <dbReference type="EMBL" id="MCI34404.1"/>
    </source>
</evidence>
<dbReference type="AlphaFoldDB" id="A0A392REF0"/>
<evidence type="ECO:0000313" key="3">
    <source>
        <dbReference type="Proteomes" id="UP000265520"/>
    </source>
</evidence>
<dbReference type="Proteomes" id="UP000265520">
    <property type="component" value="Unassembled WGS sequence"/>
</dbReference>
<accession>A0A392REF0</accession>
<proteinExistence type="predicted"/>
<sequence>PSKSLSPATEDIQEPVQKPIADKAPVDSDAAQPISPVMTRERPLPSFPQRLRRAKEEKQFDKFIKIMRQLHINIPLIEAIQQMPN</sequence>
<organism evidence="2 3">
    <name type="scientific">Trifolium medium</name>
    <dbReference type="NCBI Taxonomy" id="97028"/>
    <lineage>
        <taxon>Eukaryota</taxon>
        <taxon>Viridiplantae</taxon>
        <taxon>Streptophyta</taxon>
        <taxon>Embryophyta</taxon>
        <taxon>Tracheophyta</taxon>
        <taxon>Spermatophyta</taxon>
        <taxon>Magnoliopsida</taxon>
        <taxon>eudicotyledons</taxon>
        <taxon>Gunneridae</taxon>
        <taxon>Pentapetalae</taxon>
        <taxon>rosids</taxon>
        <taxon>fabids</taxon>
        <taxon>Fabales</taxon>
        <taxon>Fabaceae</taxon>
        <taxon>Papilionoideae</taxon>
        <taxon>50 kb inversion clade</taxon>
        <taxon>NPAAA clade</taxon>
        <taxon>Hologalegina</taxon>
        <taxon>IRL clade</taxon>
        <taxon>Trifolieae</taxon>
        <taxon>Trifolium</taxon>
    </lineage>
</organism>
<evidence type="ECO:0000256" key="1">
    <source>
        <dbReference type="SAM" id="MobiDB-lite"/>
    </source>
</evidence>
<reference evidence="2 3" key="1">
    <citation type="journal article" date="2018" name="Front. Plant Sci.">
        <title>Red Clover (Trifolium pratense) and Zigzag Clover (T. medium) - A Picture of Genomic Similarities and Differences.</title>
        <authorList>
            <person name="Dluhosova J."/>
            <person name="Istvanek J."/>
            <person name="Nedelnik J."/>
            <person name="Repkova J."/>
        </authorList>
    </citation>
    <scope>NUCLEOTIDE SEQUENCE [LARGE SCALE GENOMIC DNA]</scope>
    <source>
        <strain evidence="3">cv. 10/8</strain>
        <tissue evidence="2">Leaf</tissue>
    </source>
</reference>
<name>A0A392REF0_9FABA</name>
<feature type="non-terminal residue" evidence="2">
    <location>
        <position position="85"/>
    </location>
</feature>
<comment type="caution">
    <text evidence="2">The sequence shown here is derived from an EMBL/GenBank/DDBJ whole genome shotgun (WGS) entry which is preliminary data.</text>
</comment>
<protein>
    <submittedName>
        <fullName evidence="2">Uncharacterized protein</fullName>
    </submittedName>
</protein>
<keyword evidence="3" id="KW-1185">Reference proteome</keyword>
<feature type="region of interest" description="Disordered" evidence="1">
    <location>
        <begin position="1"/>
        <end position="48"/>
    </location>
</feature>
<feature type="non-terminal residue" evidence="2">
    <location>
        <position position="1"/>
    </location>
</feature>
<dbReference type="EMBL" id="LXQA010213304">
    <property type="protein sequence ID" value="MCI34404.1"/>
    <property type="molecule type" value="Genomic_DNA"/>
</dbReference>